<keyword evidence="1" id="KW-0862">Zinc</keyword>
<name>A0A0C9VZE5_SPHS4</name>
<dbReference type="Proteomes" id="UP000054279">
    <property type="component" value="Unassembled WGS sequence"/>
</dbReference>
<evidence type="ECO:0000259" key="3">
    <source>
        <dbReference type="PROSITE" id="PS50966"/>
    </source>
</evidence>
<keyword evidence="1" id="KW-0863">Zinc-finger</keyword>
<reference evidence="4 5" key="1">
    <citation type="submission" date="2014-06" db="EMBL/GenBank/DDBJ databases">
        <title>Evolutionary Origins and Diversification of the Mycorrhizal Mutualists.</title>
        <authorList>
            <consortium name="DOE Joint Genome Institute"/>
            <consortium name="Mycorrhizal Genomics Consortium"/>
            <person name="Kohler A."/>
            <person name="Kuo A."/>
            <person name="Nagy L.G."/>
            <person name="Floudas D."/>
            <person name="Copeland A."/>
            <person name="Barry K.W."/>
            <person name="Cichocki N."/>
            <person name="Veneault-Fourrey C."/>
            <person name="LaButti K."/>
            <person name="Lindquist E.A."/>
            <person name="Lipzen A."/>
            <person name="Lundell T."/>
            <person name="Morin E."/>
            <person name="Murat C."/>
            <person name="Riley R."/>
            <person name="Ohm R."/>
            <person name="Sun H."/>
            <person name="Tunlid A."/>
            <person name="Henrissat B."/>
            <person name="Grigoriev I.V."/>
            <person name="Hibbett D.S."/>
            <person name="Martin F."/>
        </authorList>
    </citation>
    <scope>NUCLEOTIDE SEQUENCE [LARGE SCALE GENOMIC DNA]</scope>
    <source>
        <strain evidence="4 5">SS14</strain>
    </source>
</reference>
<keyword evidence="1" id="KW-0479">Metal-binding</keyword>
<dbReference type="InterPro" id="IPR007527">
    <property type="entry name" value="Znf_SWIM"/>
</dbReference>
<feature type="compositionally biased region" description="Polar residues" evidence="2">
    <location>
        <begin position="959"/>
        <end position="969"/>
    </location>
</feature>
<feature type="region of interest" description="Disordered" evidence="2">
    <location>
        <begin position="1"/>
        <end position="28"/>
    </location>
</feature>
<accession>A0A0C9VZE5</accession>
<gene>
    <name evidence="4" type="ORF">M422DRAFT_252049</name>
</gene>
<dbReference type="PROSITE" id="PS50966">
    <property type="entry name" value="ZF_SWIM"/>
    <property type="match status" value="1"/>
</dbReference>
<feature type="domain" description="SWIM-type" evidence="3">
    <location>
        <begin position="738"/>
        <end position="773"/>
    </location>
</feature>
<evidence type="ECO:0000313" key="5">
    <source>
        <dbReference type="Proteomes" id="UP000054279"/>
    </source>
</evidence>
<evidence type="ECO:0000313" key="4">
    <source>
        <dbReference type="EMBL" id="KIJ44450.1"/>
    </source>
</evidence>
<keyword evidence="5" id="KW-1185">Reference proteome</keyword>
<dbReference type="GO" id="GO:0008270">
    <property type="term" value="F:zinc ion binding"/>
    <property type="evidence" value="ECO:0007669"/>
    <property type="project" value="UniProtKB-KW"/>
</dbReference>
<dbReference type="HOGENOM" id="CLU_007844_0_1_1"/>
<protein>
    <recommendedName>
        <fullName evidence="3">SWIM-type domain-containing protein</fullName>
    </recommendedName>
</protein>
<evidence type="ECO:0000256" key="1">
    <source>
        <dbReference type="PROSITE-ProRule" id="PRU00325"/>
    </source>
</evidence>
<dbReference type="EMBL" id="KN837117">
    <property type="protein sequence ID" value="KIJ44450.1"/>
    <property type="molecule type" value="Genomic_DNA"/>
</dbReference>
<sequence length="1003" mass="114064">MHNEDQRLDTALATSDSPSPLDSPANNLIHSPSLLPPILLRPSSMSSLSDPVQDTLKLLNLSAIPPHPSQQVLQRGGNIKSYYHRLFTETEASQKEAAEILGNQGLDIGNLEDLGSRWSIRWSKENNKNKKDRRCVVQCHCGTDSQARKAKDDRQKLKQGQSIYPEAWKRKMPYNYTGCLAHLDITFICSSLRVLRITGVLEHDPACEKQEMQRYPPVPLHWHVWQCAIEQLNNGASFAVIQNRNREWYLDNKYEGQKGEQPSLPNTRYLLLPQDTSRLYRMQARTYGVDLSQPAEQNVDAWLDQHSPYYKPELAAAVFYYQARHNPSERFKICIHTQEMKDAAWKYTHGGQLIMDSTFGICDRRLLLFIGMGIDEKGKGIPIVFFLFSAPSGSQATHAGYDTDILTELLHEWVKALGKGPDGATFYPKVAITDTDTKERGALIAVWPLIFLLLCKFHVRNAWANRRKTLIKLGTTMVFEKQQVVSRLQSLDRRYDYSDLVFQEILSLSYFSLIITEDYGAAQDLVKQERNYLQMMLTNSETASAAKNGIEYLDYLVKTWFAEELWRSWSQNGRNEAAKILGVSLQCVAPTTNHLEAFNGILKRKYIRRFQKGGCRIRFDLLIFWLGTKILPGIFAQRTAEAEFYSWLHERFSKATGGKHLMQSSQLRRTDWNRPETSQKEHEFGWWSEESRLSTEEEMALIVKKKRINSFKWPDTFTIMATCASTKEDIRLISHTRYTLLMICYGFTSCSCAGFLKYGQACKHLWAMRLVVTQMKTPYTFIFPSTQEEAEKIFSSLYLLSCLTNHDTGAMDGVPKPTLVEDESRPQPPINYVGEIASQTNEVIQSLGEQVDQESDGDEEETDGEEFMINTSSSLRDQNEAAIAKQLQSRLSHELQCTVPKLFGIQSILQQLGPSLVRNPALQELEDISISLARYLQSLPPVHVESETERLPRPGPSGTAVNTEENTVGATSKTSTATTHKRPALVPPSPEGNHKRKRSTGIF</sequence>
<organism evidence="4 5">
    <name type="scientific">Sphaerobolus stellatus (strain SS14)</name>
    <dbReference type="NCBI Taxonomy" id="990650"/>
    <lineage>
        <taxon>Eukaryota</taxon>
        <taxon>Fungi</taxon>
        <taxon>Dikarya</taxon>
        <taxon>Basidiomycota</taxon>
        <taxon>Agaricomycotina</taxon>
        <taxon>Agaricomycetes</taxon>
        <taxon>Phallomycetidae</taxon>
        <taxon>Geastrales</taxon>
        <taxon>Sphaerobolaceae</taxon>
        <taxon>Sphaerobolus</taxon>
    </lineage>
</organism>
<proteinExistence type="predicted"/>
<feature type="region of interest" description="Disordered" evidence="2">
    <location>
        <begin position="944"/>
        <end position="1003"/>
    </location>
</feature>
<feature type="compositionally biased region" description="Polar residues" evidence="2">
    <location>
        <begin position="12"/>
        <end position="28"/>
    </location>
</feature>
<evidence type="ECO:0000256" key="2">
    <source>
        <dbReference type="SAM" id="MobiDB-lite"/>
    </source>
</evidence>
<feature type="compositionally biased region" description="Basic residues" evidence="2">
    <location>
        <begin position="994"/>
        <end position="1003"/>
    </location>
</feature>
<dbReference type="AlphaFoldDB" id="A0A0C9VZE5"/>
<dbReference type="OrthoDB" id="2422225at2759"/>